<proteinExistence type="predicted"/>
<comment type="caution">
    <text evidence="1">The sequence shown here is derived from an EMBL/GenBank/DDBJ whole genome shotgun (WGS) entry which is preliminary data.</text>
</comment>
<evidence type="ECO:0000313" key="2">
    <source>
        <dbReference type="Proteomes" id="UP000004642"/>
    </source>
</evidence>
<sequence length="66" mass="7486">MIQSGLKNGRRRFSANACSCDNRAVSYARLVLLTELINSDGIMDKHRSHNENYACRDSDDVAIFHE</sequence>
<dbReference type="EMBL" id="AFCJ01000063">
    <property type="protein sequence ID" value="EHC46399.1"/>
    <property type="molecule type" value="Genomic_DNA"/>
</dbReference>
<dbReference type="Proteomes" id="UP000004642">
    <property type="component" value="Unassembled WGS sequence"/>
</dbReference>
<evidence type="ECO:0000313" key="1">
    <source>
        <dbReference type="EMBL" id="EHC46399.1"/>
    </source>
</evidence>
<name>G5LIR6_SALET</name>
<accession>G5LIR6</accession>
<dbReference type="AlphaFoldDB" id="G5LIR6"/>
<protein>
    <submittedName>
        <fullName evidence="1">Uncharacterized protein</fullName>
    </submittedName>
</protein>
<organism evidence="1 2">
    <name type="scientific">Salmonella enterica subsp. enterica serovar Alachua str. R6-377</name>
    <dbReference type="NCBI Taxonomy" id="913241"/>
    <lineage>
        <taxon>Bacteria</taxon>
        <taxon>Pseudomonadati</taxon>
        <taxon>Pseudomonadota</taxon>
        <taxon>Gammaproteobacteria</taxon>
        <taxon>Enterobacterales</taxon>
        <taxon>Enterobacteriaceae</taxon>
        <taxon>Salmonella</taxon>
    </lineage>
</organism>
<reference evidence="1 2" key="1">
    <citation type="journal article" date="2011" name="BMC Genomics">
        <title>Genome sequencing reveals diversification of virulence factor content and possible host adaptation in distinct subpopulations of Salmonella enterica.</title>
        <authorList>
            <person name="den Bakker H.C."/>
            <person name="Moreno Switt A.I."/>
            <person name="Govoni G."/>
            <person name="Cummings C.A."/>
            <person name="Ranieri M.L."/>
            <person name="Degoricija L."/>
            <person name="Hoelzer K."/>
            <person name="Rodriguez-Rivera L.D."/>
            <person name="Brown S."/>
            <person name="Bolchacova E."/>
            <person name="Furtado M.R."/>
            <person name="Wiedmann M."/>
        </authorList>
    </citation>
    <scope>NUCLEOTIDE SEQUENCE [LARGE SCALE GENOMIC DNA]</scope>
    <source>
        <strain evidence="1 2">R6-377</strain>
    </source>
</reference>
<gene>
    <name evidence="1" type="ORF">LTSEALA_0143</name>
</gene>